<dbReference type="GO" id="GO:0019172">
    <property type="term" value="F:glyoxalase III activity"/>
    <property type="evidence" value="ECO:0007669"/>
    <property type="project" value="TreeGrafter"/>
</dbReference>
<dbReference type="GO" id="GO:0016740">
    <property type="term" value="F:transferase activity"/>
    <property type="evidence" value="ECO:0007669"/>
    <property type="project" value="UniProtKB-KW"/>
</dbReference>
<evidence type="ECO:0000256" key="3">
    <source>
        <dbReference type="ARBA" id="ARBA00038493"/>
    </source>
</evidence>
<dbReference type="RefSeq" id="WP_086901478.1">
    <property type="nucleotide sequence ID" value="NZ_CP021358.1"/>
</dbReference>
<dbReference type="GO" id="GO:0019243">
    <property type="term" value="P:methylglyoxal catabolic process to D-lactate via S-lactoyl-glutathione"/>
    <property type="evidence" value="ECO:0007669"/>
    <property type="project" value="TreeGrafter"/>
</dbReference>
<proteinExistence type="inferred from homology"/>
<protein>
    <submittedName>
        <fullName evidence="5">Type 1 glutamine amidotransferase domain-containing protein</fullName>
    </submittedName>
</protein>
<name>A0A240US91_9GAMM</name>
<dbReference type="InterPro" id="IPR050325">
    <property type="entry name" value="Prot/Nucl_acid_deglycase"/>
</dbReference>
<evidence type="ECO:0000313" key="6">
    <source>
        <dbReference type="Proteomes" id="UP000194457"/>
    </source>
</evidence>
<dbReference type="Pfam" id="PF01965">
    <property type="entry name" value="DJ-1_PfpI"/>
    <property type="match status" value="1"/>
</dbReference>
<dbReference type="InterPro" id="IPR029062">
    <property type="entry name" value="Class_I_gatase-like"/>
</dbReference>
<keyword evidence="2" id="KW-0456">Lyase</keyword>
<keyword evidence="6" id="KW-1185">Reference proteome</keyword>
<comment type="similarity">
    <text evidence="3">Belongs to the peptidase C56 family. HSP31-like subfamily.</text>
</comment>
<dbReference type="OrthoDB" id="9792284at2"/>
<dbReference type="PANTHER" id="PTHR48094:SF11">
    <property type="entry name" value="GLUTATHIONE-INDEPENDENT GLYOXALASE HSP31-RELATED"/>
    <property type="match status" value="1"/>
</dbReference>
<evidence type="ECO:0000313" key="5">
    <source>
        <dbReference type="EMBL" id="ART64354.1"/>
    </source>
</evidence>
<keyword evidence="1" id="KW-0346">Stress response</keyword>
<dbReference type="PANTHER" id="PTHR48094">
    <property type="entry name" value="PROTEIN/NUCLEIC ACID DEGLYCASE DJ-1-RELATED"/>
    <property type="match status" value="1"/>
</dbReference>
<gene>
    <name evidence="5" type="ORF">B9H00_15900</name>
</gene>
<accession>A0A240US91</accession>
<dbReference type="InterPro" id="IPR002818">
    <property type="entry name" value="DJ-1/PfpI"/>
</dbReference>
<dbReference type="SUPFAM" id="SSF52317">
    <property type="entry name" value="Class I glutamine amidotransferase-like"/>
    <property type="match status" value="1"/>
</dbReference>
<organism evidence="5 6">
    <name type="scientific">Kushneria marisflavi</name>
    <dbReference type="NCBI Taxonomy" id="157779"/>
    <lineage>
        <taxon>Bacteria</taxon>
        <taxon>Pseudomonadati</taxon>
        <taxon>Pseudomonadota</taxon>
        <taxon>Gammaproteobacteria</taxon>
        <taxon>Oceanospirillales</taxon>
        <taxon>Halomonadaceae</taxon>
        <taxon>Kushneria</taxon>
    </lineage>
</organism>
<dbReference type="KEGG" id="kma:B9H00_15900"/>
<sequence length="229" mass="24937">MSAARILMVLTSHDEMGNTGHKTGFWAEEFAAPYYTFLDAGCEITLATPKGGAAPIDPNSENEDAQTDATRRFYADDEARARIANTARLADMRAEEFDTVFYPGGHGPLWDLTDNQDSISLLEDFLRQQKPIASVCHAPTAFLNLKDEQGEFVIKGKKVAGFTNEEEAAVGLTDVVPHLLEDELKRRGAEYQKVEAFAPFAVVDGLVITGQNPASSEAVAEKLLDALKG</sequence>
<dbReference type="Proteomes" id="UP000194457">
    <property type="component" value="Chromosome"/>
</dbReference>
<evidence type="ECO:0000256" key="1">
    <source>
        <dbReference type="ARBA" id="ARBA00023016"/>
    </source>
</evidence>
<dbReference type="Gene3D" id="3.40.50.880">
    <property type="match status" value="1"/>
</dbReference>
<keyword evidence="5" id="KW-0808">Transferase</keyword>
<dbReference type="EMBL" id="CP021358">
    <property type="protein sequence ID" value="ART64354.1"/>
    <property type="molecule type" value="Genomic_DNA"/>
</dbReference>
<keyword evidence="5" id="KW-0315">Glutamine amidotransferase</keyword>
<feature type="domain" description="DJ-1/PfpI" evidence="4">
    <location>
        <begin position="27"/>
        <end position="225"/>
    </location>
</feature>
<reference evidence="5 6" key="1">
    <citation type="submission" date="2017-05" db="EMBL/GenBank/DDBJ databases">
        <authorList>
            <person name="Song R."/>
            <person name="Chenine A.L."/>
            <person name="Ruprecht R.M."/>
        </authorList>
    </citation>
    <scope>NUCLEOTIDE SEQUENCE [LARGE SCALE GENOMIC DNA]</scope>
    <source>
        <strain evidence="5">SW32</strain>
    </source>
</reference>
<dbReference type="GO" id="GO:0005737">
    <property type="term" value="C:cytoplasm"/>
    <property type="evidence" value="ECO:0007669"/>
    <property type="project" value="TreeGrafter"/>
</dbReference>
<evidence type="ECO:0000256" key="2">
    <source>
        <dbReference type="ARBA" id="ARBA00023239"/>
    </source>
</evidence>
<dbReference type="CDD" id="cd03141">
    <property type="entry name" value="GATase1_Hsp31_like"/>
    <property type="match status" value="1"/>
</dbReference>
<dbReference type="AlphaFoldDB" id="A0A240US91"/>
<evidence type="ECO:0000259" key="4">
    <source>
        <dbReference type="Pfam" id="PF01965"/>
    </source>
</evidence>